<dbReference type="EMBL" id="BMNC01000011">
    <property type="protein sequence ID" value="GGN13684.1"/>
    <property type="molecule type" value="Genomic_DNA"/>
</dbReference>
<sequence>MIVKITTAPLSGVSFWAPGAAPEQSDERTIGWLDVPRSVLEMVNEETAAAAVRERAEMRGIHELLGRWEQSGELDKRLAVIQDIVERVESIYIFIGRDVFSKSDAGSNTLTRDDLVGKLRRTPREQWRESDCLFVVAAHCLFLSGRSVRFEEFNGKQLSAVGLREFLTNRYAAYCHALGRDPIDLHGLPLLELAGRIRELMPEADRTDHMRYRRISGLTLAKSEYLADFPLPRDPAEMPGLVAAFGRERLDLTATGDVRADLRAMTRAAAERDAGNPPGDDIGVLGELLATIVSSAVQVTDSDYGMSSSVRDLASLRGAEAGGPEGVLALRKADFFCCCLPHPTRMAHVGDEDVPILWRSAQRMQYNRWHFIPGEFDRADIPENRHYFFPPQVPDIAEHADHIHGGHVASAVRYTIRAPGAQVWREPFTVFGHGFRGCYDIRLVRMQGPPYTLGELTDAVRHTSLVDAFWRALAECLDTGDVPVAPIRGFDKAWYEDRGWQAAFPYREPAEAAAR</sequence>
<gene>
    <name evidence="1" type="ORF">GCM10011609_62820</name>
</gene>
<proteinExistence type="predicted"/>
<organism evidence="1 2">
    <name type="scientific">Lentzea pudingi</name>
    <dbReference type="NCBI Taxonomy" id="1789439"/>
    <lineage>
        <taxon>Bacteria</taxon>
        <taxon>Bacillati</taxon>
        <taxon>Actinomycetota</taxon>
        <taxon>Actinomycetes</taxon>
        <taxon>Pseudonocardiales</taxon>
        <taxon>Pseudonocardiaceae</taxon>
        <taxon>Lentzea</taxon>
    </lineage>
</organism>
<evidence type="ECO:0000313" key="1">
    <source>
        <dbReference type="EMBL" id="GGN13684.1"/>
    </source>
</evidence>
<dbReference type="Proteomes" id="UP000597656">
    <property type="component" value="Unassembled WGS sequence"/>
</dbReference>
<dbReference type="RefSeq" id="WP_189158472.1">
    <property type="nucleotide sequence ID" value="NZ_BMNC01000011.1"/>
</dbReference>
<name>A0ABQ2IM88_9PSEU</name>
<evidence type="ECO:0000313" key="2">
    <source>
        <dbReference type="Proteomes" id="UP000597656"/>
    </source>
</evidence>
<accession>A0ABQ2IM88</accession>
<reference evidence="2" key="1">
    <citation type="journal article" date="2019" name="Int. J. Syst. Evol. Microbiol.">
        <title>The Global Catalogue of Microorganisms (GCM) 10K type strain sequencing project: providing services to taxonomists for standard genome sequencing and annotation.</title>
        <authorList>
            <consortium name="The Broad Institute Genomics Platform"/>
            <consortium name="The Broad Institute Genome Sequencing Center for Infectious Disease"/>
            <person name="Wu L."/>
            <person name="Ma J."/>
        </authorList>
    </citation>
    <scope>NUCLEOTIDE SEQUENCE [LARGE SCALE GENOMIC DNA]</scope>
    <source>
        <strain evidence="2">CGMCC 4.7319</strain>
    </source>
</reference>
<protein>
    <submittedName>
        <fullName evidence="1">Uncharacterized protein</fullName>
    </submittedName>
</protein>
<comment type="caution">
    <text evidence="1">The sequence shown here is derived from an EMBL/GenBank/DDBJ whole genome shotgun (WGS) entry which is preliminary data.</text>
</comment>
<keyword evidence="2" id="KW-1185">Reference proteome</keyword>